<reference evidence="2" key="1">
    <citation type="journal article" date="2020" name="Stud. Mycol.">
        <title>101 Dothideomycetes genomes: a test case for predicting lifestyles and emergence of pathogens.</title>
        <authorList>
            <person name="Haridas S."/>
            <person name="Albert R."/>
            <person name="Binder M."/>
            <person name="Bloem J."/>
            <person name="Labutti K."/>
            <person name="Salamov A."/>
            <person name="Andreopoulos B."/>
            <person name="Baker S."/>
            <person name="Barry K."/>
            <person name="Bills G."/>
            <person name="Bluhm B."/>
            <person name="Cannon C."/>
            <person name="Castanera R."/>
            <person name="Culley D."/>
            <person name="Daum C."/>
            <person name="Ezra D."/>
            <person name="Gonzalez J."/>
            <person name="Henrissat B."/>
            <person name="Kuo A."/>
            <person name="Liang C."/>
            <person name="Lipzen A."/>
            <person name="Lutzoni F."/>
            <person name="Magnuson J."/>
            <person name="Mondo S."/>
            <person name="Nolan M."/>
            <person name="Ohm R."/>
            <person name="Pangilinan J."/>
            <person name="Park H.-J."/>
            <person name="Ramirez L."/>
            <person name="Alfaro M."/>
            <person name="Sun H."/>
            <person name="Tritt A."/>
            <person name="Yoshinaga Y."/>
            <person name="Zwiers L.-H."/>
            <person name="Turgeon B."/>
            <person name="Goodwin S."/>
            <person name="Spatafora J."/>
            <person name="Crous P."/>
            <person name="Grigoriev I."/>
        </authorList>
    </citation>
    <scope>NUCLEOTIDE SEQUENCE</scope>
    <source>
        <strain evidence="2">CBS 125425</strain>
    </source>
</reference>
<keyword evidence="3" id="KW-1185">Reference proteome</keyword>
<dbReference type="Proteomes" id="UP000799444">
    <property type="component" value="Unassembled WGS sequence"/>
</dbReference>
<evidence type="ECO:0000313" key="2">
    <source>
        <dbReference type="EMBL" id="KAF2736967.1"/>
    </source>
</evidence>
<comment type="caution">
    <text evidence="2">The sequence shown here is derived from an EMBL/GenBank/DDBJ whole genome shotgun (WGS) entry which is preliminary data.</text>
</comment>
<dbReference type="EMBL" id="ML996120">
    <property type="protein sequence ID" value="KAF2736967.1"/>
    <property type="molecule type" value="Genomic_DNA"/>
</dbReference>
<feature type="signal peptide" evidence="1">
    <location>
        <begin position="1"/>
        <end position="16"/>
    </location>
</feature>
<protein>
    <submittedName>
        <fullName evidence="2">Uncharacterized protein</fullName>
    </submittedName>
</protein>
<dbReference type="AlphaFoldDB" id="A0A9P4R0H3"/>
<sequence>MRTTIIFSLLSASALAFDLKFYSSSQCDGELPPFGNGSATLRLEDGCRKFDRGNVAAQQSLMINWNADSDNEQVIAVFDNENCCNGGASEFGSQGWSTDCLDLLVTWKSYRVMDPNDINLGKEGEKYECRNSPDE</sequence>
<accession>A0A9P4R0H3</accession>
<keyword evidence="1" id="KW-0732">Signal</keyword>
<name>A0A9P4R0H3_9PLEO</name>
<evidence type="ECO:0000313" key="3">
    <source>
        <dbReference type="Proteomes" id="UP000799444"/>
    </source>
</evidence>
<feature type="chain" id="PRO_5040475786" evidence="1">
    <location>
        <begin position="17"/>
        <end position="135"/>
    </location>
</feature>
<organism evidence="2 3">
    <name type="scientific">Polyplosphaeria fusca</name>
    <dbReference type="NCBI Taxonomy" id="682080"/>
    <lineage>
        <taxon>Eukaryota</taxon>
        <taxon>Fungi</taxon>
        <taxon>Dikarya</taxon>
        <taxon>Ascomycota</taxon>
        <taxon>Pezizomycotina</taxon>
        <taxon>Dothideomycetes</taxon>
        <taxon>Pleosporomycetidae</taxon>
        <taxon>Pleosporales</taxon>
        <taxon>Tetraplosphaeriaceae</taxon>
        <taxon>Polyplosphaeria</taxon>
    </lineage>
</organism>
<dbReference type="OrthoDB" id="5407769at2759"/>
<proteinExistence type="predicted"/>
<gene>
    <name evidence="2" type="ORF">EJ04DRAFT_521595</name>
</gene>
<evidence type="ECO:0000256" key="1">
    <source>
        <dbReference type="SAM" id="SignalP"/>
    </source>
</evidence>